<gene>
    <name evidence="1" type="ORF">M9H77_16735</name>
</gene>
<protein>
    <submittedName>
        <fullName evidence="1">Uncharacterized protein</fullName>
    </submittedName>
</protein>
<dbReference type="EMBL" id="CM044704">
    <property type="protein sequence ID" value="KAI5666882.1"/>
    <property type="molecule type" value="Genomic_DNA"/>
</dbReference>
<evidence type="ECO:0000313" key="1">
    <source>
        <dbReference type="EMBL" id="KAI5666882.1"/>
    </source>
</evidence>
<organism evidence="1 2">
    <name type="scientific">Catharanthus roseus</name>
    <name type="common">Madagascar periwinkle</name>
    <name type="synonym">Vinca rosea</name>
    <dbReference type="NCBI Taxonomy" id="4058"/>
    <lineage>
        <taxon>Eukaryota</taxon>
        <taxon>Viridiplantae</taxon>
        <taxon>Streptophyta</taxon>
        <taxon>Embryophyta</taxon>
        <taxon>Tracheophyta</taxon>
        <taxon>Spermatophyta</taxon>
        <taxon>Magnoliopsida</taxon>
        <taxon>eudicotyledons</taxon>
        <taxon>Gunneridae</taxon>
        <taxon>Pentapetalae</taxon>
        <taxon>asterids</taxon>
        <taxon>lamiids</taxon>
        <taxon>Gentianales</taxon>
        <taxon>Apocynaceae</taxon>
        <taxon>Rauvolfioideae</taxon>
        <taxon>Vinceae</taxon>
        <taxon>Catharanthinae</taxon>
        <taxon>Catharanthus</taxon>
    </lineage>
</organism>
<name>A0ACC0B2K4_CATRO</name>
<proteinExistence type="predicted"/>
<comment type="caution">
    <text evidence="1">The sequence shown here is derived from an EMBL/GenBank/DDBJ whole genome shotgun (WGS) entry which is preliminary data.</text>
</comment>
<sequence>MDAASPSFNINDNVDMEEEHNEQAKKFYDLLQAAKELLLLAQYKNGKDVNVTSEVTKAWKFNYDHFYPHRHKVPLSVKDLWFEKFKGAYFLELTFV</sequence>
<accession>A0ACC0B2K4</accession>
<keyword evidence="2" id="KW-1185">Reference proteome</keyword>
<reference evidence="2" key="1">
    <citation type="journal article" date="2023" name="Nat. Plants">
        <title>Single-cell RNA sequencing provides a high-resolution roadmap for understanding the multicellular compartmentation of specialized metabolism.</title>
        <authorList>
            <person name="Sun S."/>
            <person name="Shen X."/>
            <person name="Li Y."/>
            <person name="Li Y."/>
            <person name="Wang S."/>
            <person name="Li R."/>
            <person name="Zhang H."/>
            <person name="Shen G."/>
            <person name="Guo B."/>
            <person name="Wei J."/>
            <person name="Xu J."/>
            <person name="St-Pierre B."/>
            <person name="Chen S."/>
            <person name="Sun C."/>
        </authorList>
    </citation>
    <scope>NUCLEOTIDE SEQUENCE [LARGE SCALE GENOMIC DNA]</scope>
</reference>
<evidence type="ECO:0000313" key="2">
    <source>
        <dbReference type="Proteomes" id="UP001060085"/>
    </source>
</evidence>
<dbReference type="Proteomes" id="UP001060085">
    <property type="component" value="Linkage Group LG04"/>
</dbReference>